<dbReference type="InterPro" id="IPR019734">
    <property type="entry name" value="TPR_rpt"/>
</dbReference>
<dbReference type="Pfam" id="PF13424">
    <property type="entry name" value="TPR_12"/>
    <property type="match status" value="1"/>
</dbReference>
<dbReference type="PANTHER" id="PTHR19959:SF119">
    <property type="entry name" value="FUNGAL LIPASE-LIKE DOMAIN-CONTAINING PROTEIN"/>
    <property type="match status" value="1"/>
</dbReference>
<dbReference type="EMBL" id="ACNN01000016">
    <property type="protein sequence ID" value="EEN83000.1"/>
    <property type="molecule type" value="Genomic_DNA"/>
</dbReference>
<dbReference type="RefSeq" id="WP_004333272.1">
    <property type="nucleotide sequence ID" value="NZ_ACNN01000016.1"/>
</dbReference>
<organism evidence="2 3">
    <name type="scientific">Porphyromonas endodontalis (strain ATCC 35406 / DSM 24491 / JCM 8526 / CCUG 16442 / BCRC 14492 / NCTC 13058 / HG 370)</name>
    <name type="common">Bacteroides endodontalis</name>
    <dbReference type="NCBI Taxonomy" id="553175"/>
    <lineage>
        <taxon>Bacteria</taxon>
        <taxon>Pseudomonadati</taxon>
        <taxon>Bacteroidota</taxon>
        <taxon>Bacteroidia</taxon>
        <taxon>Bacteroidales</taxon>
        <taxon>Porphyromonadaceae</taxon>
        <taxon>Porphyromonas</taxon>
    </lineage>
</organism>
<dbReference type="SMART" id="SM00028">
    <property type="entry name" value="TPR"/>
    <property type="match status" value="4"/>
</dbReference>
<sequence length="506" mass="58292">MDLTIIEYALKPVGYVWRQVKKLYTSAVNDGFEEAFQLALADWSKHTPSSSDKLRLREASKKYLQNPTSYESLDADTQAFIVCFKKRLSEQAAAHNSLMMDRADKQAKIEEQNLREHGKTQESIQGLMSRMEGLNMAPQYIRALLKELPLEQGLEPTELALEGMLSNGRIHSEGAKCLVAEFVRFLFEHTSKITEEIKRLREAGDSYLADTLDEIKKVLTGESEQSLTTVYEEFKTREQQNEVRVLKELIEAAQIQFSFGEARSFYERLIELSPTVEHHFEYAYLLQSLNDFEKARHHYEEALQIRRELMEKNPEAYLPKVAASLNNLGVLLSDTNDLKKAQDYYEEALQIHRELAQQNPEAYLPDVAASLNNLGVLLRDTNDLKKAQDYQEEALQIRRKLAQQNPRAYLPDVAVTQQNLTILYLRLEKKEDAEKTYLEAHDIYQKLANRHPRAYEIDHARILVMGFYLLGKPKEDLEEAKAILGKYPEHPKARKLLSAIEKLAKG</sequence>
<dbReference type="STRING" id="553175.POREN0001_0945"/>
<dbReference type="Pfam" id="PF13374">
    <property type="entry name" value="TPR_10"/>
    <property type="match status" value="1"/>
</dbReference>
<dbReference type="InterPro" id="IPR011990">
    <property type="entry name" value="TPR-like_helical_dom_sf"/>
</dbReference>
<protein>
    <submittedName>
        <fullName evidence="2">Tetratricopeptide repeat protein</fullName>
    </submittedName>
</protein>
<dbReference type="GeneID" id="93364774"/>
<evidence type="ECO:0000256" key="1">
    <source>
        <dbReference type="PROSITE-ProRule" id="PRU00339"/>
    </source>
</evidence>
<keyword evidence="3" id="KW-1185">Reference proteome</keyword>
<gene>
    <name evidence="2" type="ORF">POREN0001_0945</name>
</gene>
<evidence type="ECO:0000313" key="3">
    <source>
        <dbReference type="Proteomes" id="UP000004295"/>
    </source>
</evidence>
<dbReference type="PANTHER" id="PTHR19959">
    <property type="entry name" value="KINESIN LIGHT CHAIN"/>
    <property type="match status" value="1"/>
</dbReference>
<dbReference type="PROSITE" id="PS50005">
    <property type="entry name" value="TPR"/>
    <property type="match status" value="1"/>
</dbReference>
<reference evidence="2 3" key="1">
    <citation type="submission" date="2009-04" db="EMBL/GenBank/DDBJ databases">
        <authorList>
            <person name="Sebastian Y."/>
            <person name="Madupu R."/>
            <person name="Durkin A.S."/>
            <person name="Torralba M."/>
            <person name="Methe B."/>
            <person name="Sutton G.G."/>
            <person name="Strausberg R.L."/>
            <person name="Nelson K.E."/>
        </authorList>
    </citation>
    <scope>NUCLEOTIDE SEQUENCE [LARGE SCALE GENOMIC DNA]</scope>
    <source>
        <strain evidence="3">ATCC 35406 / BCRC 14492 / JCM 8526 / NCTC 13058 / HG 370</strain>
    </source>
</reference>
<dbReference type="SUPFAM" id="SSF48452">
    <property type="entry name" value="TPR-like"/>
    <property type="match status" value="1"/>
</dbReference>
<dbReference type="Gene3D" id="1.25.40.10">
    <property type="entry name" value="Tetratricopeptide repeat domain"/>
    <property type="match status" value="2"/>
</dbReference>
<keyword evidence="1" id="KW-0802">TPR repeat</keyword>
<proteinExistence type="predicted"/>
<accession>C3JA22</accession>
<name>C3JA22_POREA</name>
<feature type="repeat" description="TPR" evidence="1">
    <location>
        <begin position="322"/>
        <end position="355"/>
    </location>
</feature>
<dbReference type="Proteomes" id="UP000004295">
    <property type="component" value="Unassembled WGS sequence"/>
</dbReference>
<comment type="caution">
    <text evidence="2">The sequence shown here is derived from an EMBL/GenBank/DDBJ whole genome shotgun (WGS) entry which is preliminary data.</text>
</comment>
<dbReference type="eggNOG" id="COG0457">
    <property type="taxonomic scope" value="Bacteria"/>
</dbReference>
<dbReference type="AlphaFoldDB" id="C3JA22"/>
<evidence type="ECO:0000313" key="2">
    <source>
        <dbReference type="EMBL" id="EEN83000.1"/>
    </source>
</evidence>